<dbReference type="eggNOG" id="ENOG5030DR1">
    <property type="taxonomic scope" value="Bacteria"/>
</dbReference>
<name>W4QSE0_HALA3</name>
<sequence>MKTQFDEQLKQLDRDIHWDQQRNEKIKQNVLAEIGKQERKAWKFKPFVIASVSMAAFALFAFLVVGNMNPVNETPKPAEVENTRPFGEAEDTDKEKSMFEHEWGEFRDPLDDEDDVKLSEFGGSWTEEDMLNDLSAGIILAHRQLKKFVEGDWNPDYDSLEDEQIYLDLSLYIGQASTAAYHLSADNYLYVDLVNVHSVLGEAYRNKDDAGMTLAYQVVHDLDVAYNGFESDKDSFKVTLYRDATYDAVRSYLGRQ</sequence>
<dbReference type="AlphaFoldDB" id="W4QSE0"/>
<gene>
    <name evidence="3" type="ORF">JCM9157_2093</name>
</gene>
<evidence type="ECO:0000256" key="2">
    <source>
        <dbReference type="SAM" id="Phobius"/>
    </source>
</evidence>
<dbReference type="Proteomes" id="UP000018896">
    <property type="component" value="Unassembled WGS sequence"/>
</dbReference>
<reference evidence="3 4" key="1">
    <citation type="journal article" date="2014" name="Genome Announc.">
        <title>Draft Genome Sequences of Three Alkaliphilic Bacillus Strains, Bacillus wakoensis JCM 9140T, Bacillus akibai JCM 9157T, and Bacillus hemicellulosilyticus JCM 9152T.</title>
        <authorList>
            <person name="Yuki M."/>
            <person name="Oshima K."/>
            <person name="Suda W."/>
            <person name="Oshida Y."/>
            <person name="Kitamura K."/>
            <person name="Iida T."/>
            <person name="Hattori M."/>
            <person name="Ohkuma M."/>
        </authorList>
    </citation>
    <scope>NUCLEOTIDE SEQUENCE [LARGE SCALE GENOMIC DNA]</scope>
    <source>
        <strain evidence="3 4">JCM 9157</strain>
    </source>
</reference>
<keyword evidence="2" id="KW-1133">Transmembrane helix</keyword>
<evidence type="ECO:0000313" key="4">
    <source>
        <dbReference type="Proteomes" id="UP000018896"/>
    </source>
</evidence>
<keyword evidence="2" id="KW-0812">Transmembrane</keyword>
<feature type="transmembrane region" description="Helical" evidence="2">
    <location>
        <begin position="46"/>
        <end position="66"/>
    </location>
</feature>
<proteinExistence type="predicted"/>
<dbReference type="EMBL" id="BAUV01000013">
    <property type="protein sequence ID" value="GAE35001.1"/>
    <property type="molecule type" value="Genomic_DNA"/>
</dbReference>
<dbReference type="OrthoDB" id="2087420at2"/>
<organism evidence="3 4">
    <name type="scientific">Halalkalibacter akibai (strain ATCC 43226 / DSM 21942 / CIP 109018 / JCM 9157 / 1139)</name>
    <name type="common">Bacillus akibai</name>
    <dbReference type="NCBI Taxonomy" id="1236973"/>
    <lineage>
        <taxon>Bacteria</taxon>
        <taxon>Bacillati</taxon>
        <taxon>Bacillota</taxon>
        <taxon>Bacilli</taxon>
        <taxon>Bacillales</taxon>
        <taxon>Bacillaceae</taxon>
        <taxon>Halalkalibacter</taxon>
    </lineage>
</organism>
<feature type="region of interest" description="Disordered" evidence="1">
    <location>
        <begin position="74"/>
        <end position="94"/>
    </location>
</feature>
<dbReference type="STRING" id="1236973.JCM9157_2093"/>
<keyword evidence="4" id="KW-1185">Reference proteome</keyword>
<protein>
    <submittedName>
        <fullName evidence="3">Uncharacterized protein</fullName>
    </submittedName>
</protein>
<keyword evidence="2" id="KW-0472">Membrane</keyword>
<accession>W4QSE0</accession>
<comment type="caution">
    <text evidence="3">The sequence shown here is derived from an EMBL/GenBank/DDBJ whole genome shotgun (WGS) entry which is preliminary data.</text>
</comment>
<evidence type="ECO:0000313" key="3">
    <source>
        <dbReference type="EMBL" id="GAE35001.1"/>
    </source>
</evidence>
<dbReference type="RefSeq" id="WP_035664176.1">
    <property type="nucleotide sequence ID" value="NZ_BAUV01000013.1"/>
</dbReference>
<evidence type="ECO:0000256" key="1">
    <source>
        <dbReference type="SAM" id="MobiDB-lite"/>
    </source>
</evidence>